<dbReference type="Proteomes" id="UP000837857">
    <property type="component" value="Chromosome 13"/>
</dbReference>
<dbReference type="CDD" id="cd11431">
    <property type="entry name" value="bHLH_TS_taxi_Dei"/>
    <property type="match status" value="1"/>
</dbReference>
<sequence>MGVDANIAMSGRSQQRLPIRKKTKREQRRERFCARLYRAGRVGGRRGDRERAKAGRHSTRLPGHSMPDHDKYQLRPRAARSREPRARRAPQPLSKYRRKTANARERSRMREINRAFEALRRAVPAAAITGSPVPCEKLTKITTLRLAMRYIAALSAALRDGPEIDETPERWPSPLCSDLSELSTEREHSEFAEDSLSPFDTFFAEFDCVDIDRTFA</sequence>
<feature type="domain" description="BHLH" evidence="2">
    <location>
        <begin position="96"/>
        <end position="154"/>
    </location>
</feature>
<name>A0ABN8HUQ7_9NEOP</name>
<evidence type="ECO:0000313" key="4">
    <source>
        <dbReference type="Proteomes" id="UP000837857"/>
    </source>
</evidence>
<feature type="region of interest" description="Disordered" evidence="1">
    <location>
        <begin position="1"/>
        <end position="108"/>
    </location>
</feature>
<dbReference type="EMBL" id="OW152825">
    <property type="protein sequence ID" value="CAH2041639.1"/>
    <property type="molecule type" value="Genomic_DNA"/>
</dbReference>
<dbReference type="PANTHER" id="PTHR19290">
    <property type="entry name" value="BASIC HELIX-LOOP-HELIX PROTEIN NEUROGENIN-RELATED"/>
    <property type="match status" value="1"/>
</dbReference>
<evidence type="ECO:0000256" key="1">
    <source>
        <dbReference type="SAM" id="MobiDB-lite"/>
    </source>
</evidence>
<proteinExistence type="predicted"/>
<dbReference type="InterPro" id="IPR011598">
    <property type="entry name" value="bHLH_dom"/>
</dbReference>
<dbReference type="InterPro" id="IPR036638">
    <property type="entry name" value="HLH_DNA-bd_sf"/>
</dbReference>
<protein>
    <recommendedName>
        <fullName evidence="2">BHLH domain-containing protein</fullName>
    </recommendedName>
</protein>
<dbReference type="InterPro" id="IPR050359">
    <property type="entry name" value="bHLH_transcription_factors"/>
</dbReference>
<dbReference type="PROSITE" id="PS50888">
    <property type="entry name" value="BHLH"/>
    <property type="match status" value="1"/>
</dbReference>
<accession>A0ABN8HUQ7</accession>
<keyword evidence="4" id="KW-1185">Reference proteome</keyword>
<evidence type="ECO:0000313" key="3">
    <source>
        <dbReference type="EMBL" id="CAH2041639.1"/>
    </source>
</evidence>
<feature type="non-terminal residue" evidence="3">
    <location>
        <position position="216"/>
    </location>
</feature>
<organism evidence="3 4">
    <name type="scientific">Iphiclides podalirius</name>
    <name type="common">scarce swallowtail</name>
    <dbReference type="NCBI Taxonomy" id="110791"/>
    <lineage>
        <taxon>Eukaryota</taxon>
        <taxon>Metazoa</taxon>
        <taxon>Ecdysozoa</taxon>
        <taxon>Arthropoda</taxon>
        <taxon>Hexapoda</taxon>
        <taxon>Insecta</taxon>
        <taxon>Pterygota</taxon>
        <taxon>Neoptera</taxon>
        <taxon>Endopterygota</taxon>
        <taxon>Lepidoptera</taxon>
        <taxon>Glossata</taxon>
        <taxon>Ditrysia</taxon>
        <taxon>Papilionoidea</taxon>
        <taxon>Papilionidae</taxon>
        <taxon>Papilioninae</taxon>
        <taxon>Iphiclides</taxon>
    </lineage>
</organism>
<dbReference type="SUPFAM" id="SSF47459">
    <property type="entry name" value="HLH, helix-loop-helix DNA-binding domain"/>
    <property type="match status" value="1"/>
</dbReference>
<dbReference type="Pfam" id="PF00010">
    <property type="entry name" value="HLH"/>
    <property type="match status" value="1"/>
</dbReference>
<dbReference type="PANTHER" id="PTHR19290:SF147">
    <property type="entry name" value="HELIX-LOOP-HELIX PROTEIN DELILAH"/>
    <property type="match status" value="1"/>
</dbReference>
<gene>
    <name evidence="3" type="ORF">IPOD504_LOCUS3308</name>
</gene>
<evidence type="ECO:0000259" key="2">
    <source>
        <dbReference type="PROSITE" id="PS50888"/>
    </source>
</evidence>
<reference evidence="3" key="1">
    <citation type="submission" date="2022-03" db="EMBL/GenBank/DDBJ databases">
        <authorList>
            <person name="Martin H S."/>
        </authorList>
    </citation>
    <scope>NUCLEOTIDE SEQUENCE</scope>
</reference>
<dbReference type="SMART" id="SM00353">
    <property type="entry name" value="HLH"/>
    <property type="match status" value="1"/>
</dbReference>
<dbReference type="Gene3D" id="4.10.280.10">
    <property type="entry name" value="Helix-loop-helix DNA-binding domain"/>
    <property type="match status" value="1"/>
</dbReference>